<feature type="region of interest" description="Disordered" evidence="3">
    <location>
        <begin position="1"/>
        <end position="61"/>
    </location>
</feature>
<proteinExistence type="predicted"/>
<dbReference type="EMBL" id="WBMO01000001">
    <property type="protein sequence ID" value="MDV2474810.1"/>
    <property type="molecule type" value="Genomic_DNA"/>
</dbReference>
<dbReference type="Gene3D" id="3.10.450.30">
    <property type="entry name" value="Microbial ribonucleases"/>
    <property type="match status" value="1"/>
</dbReference>
<feature type="compositionally biased region" description="Basic and acidic residues" evidence="3">
    <location>
        <begin position="47"/>
        <end position="61"/>
    </location>
</feature>
<organism evidence="4 5">
    <name type="scientific">Rhodococcus zopfii</name>
    <dbReference type="NCBI Taxonomy" id="43772"/>
    <lineage>
        <taxon>Bacteria</taxon>
        <taxon>Bacillati</taxon>
        <taxon>Actinomycetota</taxon>
        <taxon>Actinomycetes</taxon>
        <taxon>Mycobacteriales</taxon>
        <taxon>Nocardiaceae</taxon>
        <taxon>Rhodococcus</taxon>
    </lineage>
</organism>
<keyword evidence="1" id="KW-0540">Nuclease</keyword>
<evidence type="ECO:0000256" key="3">
    <source>
        <dbReference type="SAM" id="MobiDB-lite"/>
    </source>
</evidence>
<gene>
    <name evidence="4" type="ORF">F8M49_04115</name>
</gene>
<evidence type="ECO:0000313" key="4">
    <source>
        <dbReference type="EMBL" id="MDV2474810.1"/>
    </source>
</evidence>
<keyword evidence="5" id="KW-1185">Reference proteome</keyword>
<dbReference type="SUPFAM" id="SSF53933">
    <property type="entry name" value="Microbial ribonucleases"/>
    <property type="match status" value="1"/>
</dbReference>
<evidence type="ECO:0000256" key="2">
    <source>
        <dbReference type="ARBA" id="ARBA00022801"/>
    </source>
</evidence>
<evidence type="ECO:0000313" key="5">
    <source>
        <dbReference type="Proteomes" id="UP001275440"/>
    </source>
</evidence>
<keyword evidence="2" id="KW-0378">Hydrolase</keyword>
<dbReference type="Proteomes" id="UP001275440">
    <property type="component" value="Unassembled WGS sequence"/>
</dbReference>
<evidence type="ECO:0000256" key="1">
    <source>
        <dbReference type="ARBA" id="ARBA00022722"/>
    </source>
</evidence>
<accession>A0ABU3WLG8</accession>
<dbReference type="InterPro" id="IPR016191">
    <property type="entry name" value="Ribonuclease/ribotoxin"/>
</dbReference>
<reference evidence="4 5" key="1">
    <citation type="submission" date="2019-10" db="EMBL/GenBank/DDBJ databases">
        <title>Draft Genome Assembly of Rhodococcus zopfii DSM44189.</title>
        <authorList>
            <person name="Sutton J.M."/>
            <person name="Akob D.M."/>
            <person name="Bushman T.J."/>
        </authorList>
    </citation>
    <scope>NUCLEOTIDE SEQUENCE [LARGE SCALE GENOMIC DNA]</scope>
    <source>
        <strain evidence="4 5">DSM 44189</strain>
    </source>
</reference>
<name>A0ABU3WLG8_9NOCA</name>
<protein>
    <submittedName>
        <fullName evidence="4">Ribonuclease</fullName>
    </submittedName>
</protein>
<comment type="caution">
    <text evidence="4">The sequence shown here is derived from an EMBL/GenBank/DDBJ whole genome shotgun (WGS) entry which is preliminary data.</text>
</comment>
<sequence length="87" mass="9693">MWDTLELIDAGDWPPDDAPGTEGGRRFGNYEGELPAVGDDGQPAAYREWDVNPKKPGRSRDAERIVTGADGSVWYTADHYESFTRMC</sequence>
<dbReference type="Pfam" id="PF00545">
    <property type="entry name" value="Ribonuclease"/>
    <property type="match status" value="1"/>
</dbReference>
<dbReference type="InterPro" id="IPR000026">
    <property type="entry name" value="N1-like"/>
</dbReference>